<feature type="transmembrane region" description="Helical" evidence="2">
    <location>
        <begin position="162"/>
        <end position="185"/>
    </location>
</feature>
<evidence type="ECO:0000256" key="1">
    <source>
        <dbReference type="SAM" id="MobiDB-lite"/>
    </source>
</evidence>
<protein>
    <recommendedName>
        <fullName evidence="4">Claudin</fullName>
    </recommendedName>
</protein>
<sequence>MPEKDAGMAAVVCVICFNTIAWILMMCASILPDWSKGTQPITTTFDSIFSLERRIGMWAYCIQILVGGDYSCGSMNNNVCNNGYLASAQAFTILSIIFLAITCCAAGATIGVPSAGAGAGAACLICVAFLAFCFTMLSWGMWLGVGNECWIPGNIAPDYSSSFWLAVSASVFSFLALLGAYAVLAMGNKGGGKARGFGKKGKDHEGDRVKEDPEFAYPSENPLPRHGEAVVGDYPQGDMAPPNTPQRTE</sequence>
<accession>A0A7S4D1X2</accession>
<feature type="transmembrane region" description="Helical" evidence="2">
    <location>
        <begin position="119"/>
        <end position="142"/>
    </location>
</feature>
<keyword evidence="2" id="KW-1133">Transmembrane helix</keyword>
<dbReference type="EMBL" id="HBJA01070271">
    <property type="protein sequence ID" value="CAE0813541.1"/>
    <property type="molecule type" value="Transcribed_RNA"/>
</dbReference>
<name>A0A7S4D1X2_9EUGL</name>
<feature type="transmembrane region" description="Helical" evidence="2">
    <location>
        <begin position="7"/>
        <end position="31"/>
    </location>
</feature>
<evidence type="ECO:0008006" key="4">
    <source>
        <dbReference type="Google" id="ProtNLM"/>
    </source>
</evidence>
<feature type="region of interest" description="Disordered" evidence="1">
    <location>
        <begin position="193"/>
        <end position="249"/>
    </location>
</feature>
<dbReference type="AlphaFoldDB" id="A0A7S4D1X2"/>
<proteinExistence type="predicted"/>
<feature type="compositionally biased region" description="Basic and acidic residues" evidence="1">
    <location>
        <begin position="200"/>
        <end position="213"/>
    </location>
</feature>
<keyword evidence="2" id="KW-0812">Transmembrane</keyword>
<gene>
    <name evidence="3" type="ORF">EGYM00163_LOCUS24692</name>
</gene>
<organism evidence="3">
    <name type="scientific">Eutreptiella gymnastica</name>
    <dbReference type="NCBI Taxonomy" id="73025"/>
    <lineage>
        <taxon>Eukaryota</taxon>
        <taxon>Discoba</taxon>
        <taxon>Euglenozoa</taxon>
        <taxon>Euglenida</taxon>
        <taxon>Spirocuta</taxon>
        <taxon>Euglenophyceae</taxon>
        <taxon>Eutreptiales</taxon>
        <taxon>Eutreptiaceae</taxon>
        <taxon>Eutreptiella</taxon>
    </lineage>
</organism>
<evidence type="ECO:0000313" key="3">
    <source>
        <dbReference type="EMBL" id="CAE0813541.1"/>
    </source>
</evidence>
<feature type="transmembrane region" description="Helical" evidence="2">
    <location>
        <begin position="91"/>
        <end position="112"/>
    </location>
</feature>
<evidence type="ECO:0000256" key="2">
    <source>
        <dbReference type="SAM" id="Phobius"/>
    </source>
</evidence>
<keyword evidence="2" id="KW-0472">Membrane</keyword>
<reference evidence="3" key="1">
    <citation type="submission" date="2021-01" db="EMBL/GenBank/DDBJ databases">
        <authorList>
            <person name="Corre E."/>
            <person name="Pelletier E."/>
            <person name="Niang G."/>
            <person name="Scheremetjew M."/>
            <person name="Finn R."/>
            <person name="Kale V."/>
            <person name="Holt S."/>
            <person name="Cochrane G."/>
            <person name="Meng A."/>
            <person name="Brown T."/>
            <person name="Cohen L."/>
        </authorList>
    </citation>
    <scope>NUCLEOTIDE SEQUENCE</scope>
    <source>
        <strain evidence="3">CCMP1594</strain>
    </source>
</reference>